<evidence type="ECO:0008006" key="3">
    <source>
        <dbReference type="Google" id="ProtNLM"/>
    </source>
</evidence>
<organism evidence="1 2">
    <name type="scientific">Pseudomonas synxantha</name>
    <dbReference type="NCBI Taxonomy" id="47883"/>
    <lineage>
        <taxon>Bacteria</taxon>
        <taxon>Pseudomonadati</taxon>
        <taxon>Pseudomonadota</taxon>
        <taxon>Gammaproteobacteria</taxon>
        <taxon>Pseudomonadales</taxon>
        <taxon>Pseudomonadaceae</taxon>
        <taxon>Pseudomonas</taxon>
    </lineage>
</organism>
<gene>
    <name evidence="1" type="ORF">NCTC10696_02222</name>
</gene>
<dbReference type="Proteomes" id="UP000306562">
    <property type="component" value="Chromosome"/>
</dbReference>
<protein>
    <recommendedName>
        <fullName evidence="3">Phage protein</fullName>
    </recommendedName>
</protein>
<reference evidence="1 2" key="1">
    <citation type="submission" date="2019-05" db="EMBL/GenBank/DDBJ databases">
        <authorList>
            <consortium name="Pathogen Informatics"/>
        </authorList>
    </citation>
    <scope>NUCLEOTIDE SEQUENCE [LARGE SCALE GENOMIC DNA]</scope>
    <source>
        <strain evidence="1 2">NCTC10696</strain>
    </source>
</reference>
<evidence type="ECO:0000313" key="1">
    <source>
        <dbReference type="EMBL" id="VTQ97937.1"/>
    </source>
</evidence>
<evidence type="ECO:0000313" key="2">
    <source>
        <dbReference type="Proteomes" id="UP000306562"/>
    </source>
</evidence>
<sequence length="43" mass="4849">MGYMASANANKIAEMEQLEQSQVDDFIDNLQLTETEKAELEAE</sequence>
<accession>A0AAX3I5F8</accession>
<dbReference type="AlphaFoldDB" id="A0AAX3I5F8"/>
<name>A0AAX3I5F8_9PSED</name>
<dbReference type="EMBL" id="LR590482">
    <property type="protein sequence ID" value="VTQ97937.1"/>
    <property type="molecule type" value="Genomic_DNA"/>
</dbReference>
<proteinExistence type="predicted"/>